<feature type="transmembrane region" description="Helical" evidence="2">
    <location>
        <begin position="89"/>
        <end position="108"/>
    </location>
</feature>
<dbReference type="EMBL" id="DWWJ01000129">
    <property type="protein sequence ID" value="HJC41342.1"/>
    <property type="molecule type" value="Genomic_DNA"/>
</dbReference>
<evidence type="ECO:0000256" key="2">
    <source>
        <dbReference type="SAM" id="Phobius"/>
    </source>
</evidence>
<dbReference type="PROSITE" id="PS50943">
    <property type="entry name" value="HTH_CROC1"/>
    <property type="match status" value="1"/>
</dbReference>
<accession>A0A9D2NZI2</accession>
<dbReference type="CDD" id="cd00093">
    <property type="entry name" value="HTH_XRE"/>
    <property type="match status" value="1"/>
</dbReference>
<dbReference type="SUPFAM" id="SSF47413">
    <property type="entry name" value="lambda repressor-like DNA-binding domains"/>
    <property type="match status" value="1"/>
</dbReference>
<dbReference type="Proteomes" id="UP000823882">
    <property type="component" value="Unassembled WGS sequence"/>
</dbReference>
<keyword evidence="2" id="KW-0472">Membrane</keyword>
<protein>
    <submittedName>
        <fullName evidence="4">Helix-turn-helix domain-containing protein</fullName>
    </submittedName>
</protein>
<dbReference type="InterPro" id="IPR010982">
    <property type="entry name" value="Lambda_DNA-bd_dom_sf"/>
</dbReference>
<dbReference type="PANTHER" id="PTHR46558">
    <property type="entry name" value="TRACRIPTIONAL REGULATORY PROTEIN-RELATED-RELATED"/>
    <property type="match status" value="1"/>
</dbReference>
<dbReference type="InterPro" id="IPR001387">
    <property type="entry name" value="Cro/C1-type_HTH"/>
</dbReference>
<keyword evidence="1" id="KW-0238">DNA-binding</keyword>
<reference evidence="4" key="1">
    <citation type="journal article" date="2021" name="PeerJ">
        <title>Extensive microbial diversity within the chicken gut microbiome revealed by metagenomics and culture.</title>
        <authorList>
            <person name="Gilroy R."/>
            <person name="Ravi A."/>
            <person name="Getino M."/>
            <person name="Pursley I."/>
            <person name="Horton D.L."/>
            <person name="Alikhan N.F."/>
            <person name="Baker D."/>
            <person name="Gharbi K."/>
            <person name="Hall N."/>
            <person name="Watson M."/>
            <person name="Adriaenssens E.M."/>
            <person name="Foster-Nyarko E."/>
            <person name="Jarju S."/>
            <person name="Secka A."/>
            <person name="Antonio M."/>
            <person name="Oren A."/>
            <person name="Chaudhuri R.R."/>
            <person name="La Ragione R."/>
            <person name="Hildebrand F."/>
            <person name="Pallen M.J."/>
        </authorList>
    </citation>
    <scope>NUCLEOTIDE SEQUENCE</scope>
    <source>
        <strain evidence="4">CHK186-1790</strain>
    </source>
</reference>
<organism evidence="4 5">
    <name type="scientific">Candidatus Intestinimonas pullistercoris</name>
    <dbReference type="NCBI Taxonomy" id="2838623"/>
    <lineage>
        <taxon>Bacteria</taxon>
        <taxon>Bacillati</taxon>
        <taxon>Bacillota</taxon>
        <taxon>Clostridia</taxon>
        <taxon>Eubacteriales</taxon>
        <taxon>Intestinimonas</taxon>
    </lineage>
</organism>
<keyword evidence="2" id="KW-0812">Transmembrane</keyword>
<dbReference type="GO" id="GO:0003677">
    <property type="term" value="F:DNA binding"/>
    <property type="evidence" value="ECO:0007669"/>
    <property type="project" value="UniProtKB-KW"/>
</dbReference>
<dbReference type="Gene3D" id="1.10.260.40">
    <property type="entry name" value="lambda repressor-like DNA-binding domains"/>
    <property type="match status" value="1"/>
</dbReference>
<dbReference type="Pfam" id="PF01381">
    <property type="entry name" value="HTH_3"/>
    <property type="match status" value="1"/>
</dbReference>
<keyword evidence="2" id="KW-1133">Transmembrane helix</keyword>
<proteinExistence type="predicted"/>
<dbReference type="SMART" id="SM00530">
    <property type="entry name" value="HTH_XRE"/>
    <property type="match status" value="1"/>
</dbReference>
<dbReference type="PANTHER" id="PTHR46558:SF13">
    <property type="entry name" value="HTH-TYPE TRANSCRIPTIONAL REGULATOR IMMR"/>
    <property type="match status" value="1"/>
</dbReference>
<feature type="transmembrane region" description="Helical" evidence="2">
    <location>
        <begin position="128"/>
        <end position="150"/>
    </location>
</feature>
<dbReference type="AlphaFoldDB" id="A0A9D2NZI2"/>
<evidence type="ECO:0000313" key="5">
    <source>
        <dbReference type="Proteomes" id="UP000823882"/>
    </source>
</evidence>
<feature type="domain" description="HTH cro/C1-type" evidence="3">
    <location>
        <begin position="7"/>
        <end position="61"/>
    </location>
</feature>
<name>A0A9D2NZI2_9FIRM</name>
<comment type="caution">
    <text evidence="4">The sequence shown here is derived from an EMBL/GenBank/DDBJ whole genome shotgun (WGS) entry which is preliminary data.</text>
</comment>
<evidence type="ECO:0000313" key="4">
    <source>
        <dbReference type="EMBL" id="HJC41342.1"/>
    </source>
</evidence>
<evidence type="ECO:0000256" key="1">
    <source>
        <dbReference type="ARBA" id="ARBA00023125"/>
    </source>
</evidence>
<reference evidence="4" key="2">
    <citation type="submission" date="2021-04" db="EMBL/GenBank/DDBJ databases">
        <authorList>
            <person name="Gilroy R."/>
        </authorList>
    </citation>
    <scope>NUCLEOTIDE SEQUENCE</scope>
    <source>
        <strain evidence="4">CHK186-1790</strain>
    </source>
</reference>
<sequence>MTTGEKIRDLRKRQGLSQEALAGQLGLSRQAVSRWENENILPETETVLRLSALFQVSTDYLLKEEVETPEACPDDVAPPRRSRRLLTGLWGLGAAGLLLVGGLLLRLLRPELCLGPDGEVLTAWSLAFWTKGELLPLTILLAAALFVGLWQTGRWYFTEYQPPDPAEGRNKNT</sequence>
<gene>
    <name evidence="4" type="ORF">H9701_07305</name>
</gene>
<evidence type="ECO:0000259" key="3">
    <source>
        <dbReference type="PROSITE" id="PS50943"/>
    </source>
</evidence>